<dbReference type="Pfam" id="PF20684">
    <property type="entry name" value="Fung_rhodopsin"/>
    <property type="match status" value="1"/>
</dbReference>
<dbReference type="Proteomes" id="UP001243330">
    <property type="component" value="Unassembled WGS sequence"/>
</dbReference>
<feature type="transmembrane region" description="Helical" evidence="6">
    <location>
        <begin position="173"/>
        <end position="192"/>
    </location>
</feature>
<evidence type="ECO:0000313" key="9">
    <source>
        <dbReference type="Proteomes" id="UP001243330"/>
    </source>
</evidence>
<comment type="caution">
    <text evidence="8">The sequence shown here is derived from an EMBL/GenBank/DDBJ whole genome shotgun (WGS) entry which is preliminary data.</text>
</comment>
<comment type="similarity">
    <text evidence="5">Belongs to the SAT4 family.</text>
</comment>
<evidence type="ECO:0000256" key="3">
    <source>
        <dbReference type="ARBA" id="ARBA00022989"/>
    </source>
</evidence>
<reference evidence="8" key="1">
    <citation type="submission" date="2023-01" db="EMBL/GenBank/DDBJ databases">
        <title>Colletotrichum chrysophilum M932 genome sequence.</title>
        <authorList>
            <person name="Baroncelli R."/>
        </authorList>
    </citation>
    <scope>NUCLEOTIDE SEQUENCE</scope>
    <source>
        <strain evidence="8">M932</strain>
    </source>
</reference>
<feature type="transmembrane region" description="Helical" evidence="6">
    <location>
        <begin position="95"/>
        <end position="119"/>
    </location>
</feature>
<keyword evidence="9" id="KW-1185">Reference proteome</keyword>
<name>A0AAD9AGZ3_9PEZI</name>
<evidence type="ECO:0000256" key="5">
    <source>
        <dbReference type="ARBA" id="ARBA00038359"/>
    </source>
</evidence>
<dbReference type="AlphaFoldDB" id="A0AAD9AGZ3"/>
<dbReference type="InterPro" id="IPR049326">
    <property type="entry name" value="Rhodopsin_dom_fungi"/>
</dbReference>
<evidence type="ECO:0000313" key="8">
    <source>
        <dbReference type="EMBL" id="KAK1848063.1"/>
    </source>
</evidence>
<feature type="transmembrane region" description="Helical" evidence="6">
    <location>
        <begin position="53"/>
        <end position="75"/>
    </location>
</feature>
<feature type="transmembrane region" description="Helical" evidence="6">
    <location>
        <begin position="212"/>
        <end position="234"/>
    </location>
</feature>
<feature type="transmembrane region" description="Helical" evidence="6">
    <location>
        <begin position="139"/>
        <end position="161"/>
    </location>
</feature>
<evidence type="ECO:0000259" key="7">
    <source>
        <dbReference type="Pfam" id="PF20684"/>
    </source>
</evidence>
<evidence type="ECO:0000256" key="4">
    <source>
        <dbReference type="ARBA" id="ARBA00023136"/>
    </source>
</evidence>
<dbReference type="PANTHER" id="PTHR33048">
    <property type="entry name" value="PTH11-LIKE INTEGRAL MEMBRANE PROTEIN (AFU_ORTHOLOGUE AFUA_5G11245)"/>
    <property type="match status" value="1"/>
</dbReference>
<gene>
    <name evidence="8" type="ORF">CCHR01_09309</name>
</gene>
<dbReference type="GO" id="GO:0016020">
    <property type="term" value="C:membrane"/>
    <property type="evidence" value="ECO:0007669"/>
    <property type="project" value="UniProtKB-SubCell"/>
</dbReference>
<feature type="domain" description="Rhodopsin" evidence="7">
    <location>
        <begin position="59"/>
        <end position="236"/>
    </location>
</feature>
<dbReference type="InterPro" id="IPR052337">
    <property type="entry name" value="SAT4-like"/>
</dbReference>
<evidence type="ECO:0000256" key="6">
    <source>
        <dbReference type="SAM" id="Phobius"/>
    </source>
</evidence>
<keyword evidence="3 6" id="KW-1133">Transmembrane helix</keyword>
<organism evidence="8 9">
    <name type="scientific">Colletotrichum chrysophilum</name>
    <dbReference type="NCBI Taxonomy" id="1836956"/>
    <lineage>
        <taxon>Eukaryota</taxon>
        <taxon>Fungi</taxon>
        <taxon>Dikarya</taxon>
        <taxon>Ascomycota</taxon>
        <taxon>Pezizomycotina</taxon>
        <taxon>Sordariomycetes</taxon>
        <taxon>Hypocreomycetidae</taxon>
        <taxon>Glomerellales</taxon>
        <taxon>Glomerellaceae</taxon>
        <taxon>Colletotrichum</taxon>
        <taxon>Colletotrichum gloeosporioides species complex</taxon>
    </lineage>
</organism>
<evidence type="ECO:0000256" key="2">
    <source>
        <dbReference type="ARBA" id="ARBA00022692"/>
    </source>
</evidence>
<protein>
    <recommendedName>
        <fullName evidence="7">Rhodopsin domain-containing protein</fullName>
    </recommendedName>
</protein>
<dbReference type="EMBL" id="JAQOWY010000182">
    <property type="protein sequence ID" value="KAK1848063.1"/>
    <property type="molecule type" value="Genomic_DNA"/>
</dbReference>
<feature type="transmembrane region" description="Helical" evidence="6">
    <location>
        <begin position="20"/>
        <end position="41"/>
    </location>
</feature>
<comment type="subcellular location">
    <subcellularLocation>
        <location evidence="1">Membrane</location>
        <topology evidence="1">Multi-pass membrane protein</topology>
    </subcellularLocation>
</comment>
<keyword evidence="2 6" id="KW-0812">Transmembrane</keyword>
<evidence type="ECO:0000256" key="1">
    <source>
        <dbReference type="ARBA" id="ARBA00004141"/>
    </source>
</evidence>
<keyword evidence="4 6" id="KW-0472">Membrane</keyword>
<proteinExistence type="inferred from homology"/>
<accession>A0AAD9AGZ3</accession>
<dbReference type="PANTHER" id="PTHR33048:SF47">
    <property type="entry name" value="INTEGRAL MEMBRANE PROTEIN-RELATED"/>
    <property type="match status" value="1"/>
</dbReference>
<sequence length="254" mass="28813">MHPSRSSVDGQDSDNDSGIVIGVSVAIMTISSVVVGMRMLSRSLIRQRGWDDWAAVTSLTFFISLLLYFLSIIFIKMTFLLQYYRLMEVSRMRHVVVGCMILIVLWAVSQILVAFLQCIPLEAVWNPRVESKCVGNIAAVWYFNGIFNVVTDFMIITLPIPKIWQLQMPRMQKIILVGVFMLGFFTIAISILRIQWLSPKPYQTWWNVKPAMWSLAEITCGILCACLPVLKPLISRAKPLIKPRLSRGSQDGTP</sequence>